<dbReference type="GO" id="GO:0004321">
    <property type="term" value="F:fatty-acyl-CoA synthase activity"/>
    <property type="evidence" value="ECO:0007669"/>
    <property type="project" value="TreeGrafter"/>
</dbReference>
<dbReference type="KEGG" id="gso:PH603_12755"/>
<evidence type="ECO:0000256" key="7">
    <source>
        <dbReference type="ARBA" id="ARBA00023098"/>
    </source>
</evidence>
<sequence length="543" mass="59953">MTDSTAYDKMRRDYSPARHSHYNFARDVIDVWAEKEPAKRALLWVSEAGIRRDVTFAELAERSCRLANVLAGAGVKRGDTVIIVLGRQLAWWETLTACIRAGFIASPGTTQLSAKDLIYRAEASGAVAIITDSTTAQKLNAAKEPLPASLATKIVVDSEAEGWQDYEALVAAASPSFAAVNTAVEDSALCYFTSGTTGYPKMTMHSHGYPLGHEITGRYWLDLKPDDLHWNISDTGWAKAAWSSYFAPWLMGAALFVWDTPGFDPAASLAMFGRYPITTMCGAPTIYRLFVQQDLKSFSFPHLRHCVGAGEPLNPEVIERWREATNLTIRDGYGQTETVLLCGSFPCIDTKPGSMGKPSPGLDLHVIDEEGRILPPGEEGDIALSLLPIRPQWLFSGYRNDPERTASCFRGDWYLTGDRAYRDDEGYFWFVSRADDVILSSGYRIGPFEVESALIEHPAVMESAVVSSPDPVRGEIVAAYIVLAKGFTASAALEKELQNHVKSVTAPYKYPRKIIFTGELPKTVSGKIRRTDLRAQEWSSKPQ</sequence>
<comment type="similarity">
    <text evidence="1">Belongs to the ATP-dependent AMP-binding enzyme family.</text>
</comment>
<dbReference type="InterPro" id="IPR000873">
    <property type="entry name" value="AMP-dep_synth/lig_dom"/>
</dbReference>
<evidence type="ECO:0000256" key="2">
    <source>
        <dbReference type="ARBA" id="ARBA00022598"/>
    </source>
</evidence>
<dbReference type="GO" id="GO:0015645">
    <property type="term" value="F:fatty acid ligase activity"/>
    <property type="evidence" value="ECO:0007669"/>
    <property type="project" value="TreeGrafter"/>
</dbReference>
<dbReference type="Gene3D" id="3.30.300.30">
    <property type="match status" value="1"/>
</dbReference>
<evidence type="ECO:0000256" key="1">
    <source>
        <dbReference type="ARBA" id="ARBA00006432"/>
    </source>
</evidence>
<protein>
    <submittedName>
        <fullName evidence="10">AMP-binding protein</fullName>
    </submittedName>
</protein>
<dbReference type="RefSeq" id="WP_289502921.1">
    <property type="nucleotide sequence ID" value="NZ_CP116805.1"/>
</dbReference>
<keyword evidence="7" id="KW-0443">Lipid metabolism</keyword>
<dbReference type="InterPro" id="IPR051087">
    <property type="entry name" value="Mitochondrial_ACSM"/>
</dbReference>
<keyword evidence="4" id="KW-0547">Nucleotide-binding</keyword>
<dbReference type="SUPFAM" id="SSF56801">
    <property type="entry name" value="Acetyl-CoA synthetase-like"/>
    <property type="match status" value="1"/>
</dbReference>
<evidence type="ECO:0000259" key="9">
    <source>
        <dbReference type="Pfam" id="PF13193"/>
    </source>
</evidence>
<dbReference type="Pfam" id="PF00501">
    <property type="entry name" value="AMP-binding"/>
    <property type="match status" value="1"/>
</dbReference>
<dbReference type="EMBL" id="CP116805">
    <property type="protein sequence ID" value="WCL53409.1"/>
    <property type="molecule type" value="Genomic_DNA"/>
</dbReference>
<dbReference type="InterPro" id="IPR025110">
    <property type="entry name" value="AMP-bd_C"/>
</dbReference>
<dbReference type="Pfam" id="PF13193">
    <property type="entry name" value="AMP-binding_C"/>
    <property type="match status" value="1"/>
</dbReference>
<dbReference type="FunFam" id="3.40.50.12780:FF:000007">
    <property type="entry name" value="Acyl-coenzyme A synthetase ACSM2A, mitochondrial"/>
    <property type="match status" value="1"/>
</dbReference>
<keyword evidence="3" id="KW-0479">Metal-binding</keyword>
<feature type="domain" description="AMP-dependent synthetase/ligase" evidence="8">
    <location>
        <begin position="31"/>
        <end position="398"/>
    </location>
</feature>
<keyword evidence="5" id="KW-0067">ATP-binding</keyword>
<proteinExistence type="inferred from homology"/>
<dbReference type="InterPro" id="IPR045851">
    <property type="entry name" value="AMP-bd_C_sf"/>
</dbReference>
<dbReference type="GO" id="GO:0016405">
    <property type="term" value="F:CoA-ligase activity"/>
    <property type="evidence" value="ECO:0007669"/>
    <property type="project" value="UniProtKB-ARBA"/>
</dbReference>
<gene>
    <name evidence="10" type="ORF">PH603_12755</name>
</gene>
<accession>A0AAE9XV66</accession>
<evidence type="ECO:0000313" key="10">
    <source>
        <dbReference type="EMBL" id="WCL53409.1"/>
    </source>
</evidence>
<dbReference type="InterPro" id="IPR042099">
    <property type="entry name" value="ANL_N_sf"/>
</dbReference>
<evidence type="ECO:0000256" key="3">
    <source>
        <dbReference type="ARBA" id="ARBA00022723"/>
    </source>
</evidence>
<dbReference type="FunFam" id="3.30.300.30:FF:000005">
    <property type="entry name" value="Acyl-coenzyme A synthetase ACSM5, mitochondrial"/>
    <property type="match status" value="1"/>
</dbReference>
<dbReference type="GO" id="GO:0006637">
    <property type="term" value="P:acyl-CoA metabolic process"/>
    <property type="evidence" value="ECO:0007669"/>
    <property type="project" value="TreeGrafter"/>
</dbReference>
<reference evidence="10" key="1">
    <citation type="submission" date="2023-01" db="EMBL/GenBank/DDBJ databases">
        <title>The genome sequence of Kordiimonadaceae bacterium 6D33.</title>
        <authorList>
            <person name="Liu Y."/>
        </authorList>
    </citation>
    <scope>NUCLEOTIDE SEQUENCE</scope>
    <source>
        <strain evidence="10">6D33</strain>
    </source>
</reference>
<evidence type="ECO:0000256" key="5">
    <source>
        <dbReference type="ARBA" id="ARBA00022840"/>
    </source>
</evidence>
<feature type="domain" description="AMP-binding enzyme C-terminal" evidence="9">
    <location>
        <begin position="449"/>
        <end position="527"/>
    </location>
</feature>
<name>A0AAE9XV66_9PROT</name>
<keyword evidence="2" id="KW-0436">Ligase</keyword>
<evidence type="ECO:0000259" key="8">
    <source>
        <dbReference type="Pfam" id="PF00501"/>
    </source>
</evidence>
<keyword evidence="6" id="KW-0460">Magnesium</keyword>
<dbReference type="PANTHER" id="PTHR43605">
    <property type="entry name" value="ACYL-COENZYME A SYNTHETASE"/>
    <property type="match status" value="1"/>
</dbReference>
<evidence type="ECO:0000256" key="4">
    <source>
        <dbReference type="ARBA" id="ARBA00022741"/>
    </source>
</evidence>
<dbReference type="Gene3D" id="3.40.50.12780">
    <property type="entry name" value="N-terminal domain of ligase-like"/>
    <property type="match status" value="1"/>
</dbReference>
<dbReference type="GO" id="GO:0005524">
    <property type="term" value="F:ATP binding"/>
    <property type="evidence" value="ECO:0007669"/>
    <property type="project" value="UniProtKB-KW"/>
</dbReference>
<keyword evidence="11" id="KW-1185">Reference proteome</keyword>
<evidence type="ECO:0000256" key="6">
    <source>
        <dbReference type="ARBA" id="ARBA00022842"/>
    </source>
</evidence>
<evidence type="ECO:0000313" key="11">
    <source>
        <dbReference type="Proteomes" id="UP001217500"/>
    </source>
</evidence>
<organism evidence="10 11">
    <name type="scientific">Gimibacter soli</name>
    <dbReference type="NCBI Taxonomy" id="3024400"/>
    <lineage>
        <taxon>Bacteria</taxon>
        <taxon>Pseudomonadati</taxon>
        <taxon>Pseudomonadota</taxon>
        <taxon>Alphaproteobacteria</taxon>
        <taxon>Kordiimonadales</taxon>
        <taxon>Temperatibacteraceae</taxon>
        <taxon>Gimibacter</taxon>
    </lineage>
</organism>
<dbReference type="GO" id="GO:0046872">
    <property type="term" value="F:metal ion binding"/>
    <property type="evidence" value="ECO:0007669"/>
    <property type="project" value="UniProtKB-KW"/>
</dbReference>
<dbReference type="Proteomes" id="UP001217500">
    <property type="component" value="Chromosome"/>
</dbReference>
<dbReference type="AlphaFoldDB" id="A0AAE9XV66"/>
<dbReference type="PANTHER" id="PTHR43605:SF10">
    <property type="entry name" value="ACYL-COA SYNTHETASE MEDIUM CHAIN FAMILY MEMBER 3"/>
    <property type="match status" value="1"/>
</dbReference>
<dbReference type="GO" id="GO:0006633">
    <property type="term" value="P:fatty acid biosynthetic process"/>
    <property type="evidence" value="ECO:0007669"/>
    <property type="project" value="TreeGrafter"/>
</dbReference>